<feature type="compositionally biased region" description="Pro residues" evidence="1">
    <location>
        <begin position="438"/>
        <end position="450"/>
    </location>
</feature>
<dbReference type="Proteomes" id="UP000313359">
    <property type="component" value="Unassembled WGS sequence"/>
</dbReference>
<evidence type="ECO:0000313" key="2">
    <source>
        <dbReference type="EMBL" id="RPD54106.1"/>
    </source>
</evidence>
<reference evidence="2" key="1">
    <citation type="journal article" date="2018" name="Genome Biol. Evol.">
        <title>Genomics and development of Lentinus tigrinus, a white-rot wood-decaying mushroom with dimorphic fruiting bodies.</title>
        <authorList>
            <person name="Wu B."/>
            <person name="Xu Z."/>
            <person name="Knudson A."/>
            <person name="Carlson A."/>
            <person name="Chen N."/>
            <person name="Kovaka S."/>
            <person name="LaButti K."/>
            <person name="Lipzen A."/>
            <person name="Pennachio C."/>
            <person name="Riley R."/>
            <person name="Schakwitz W."/>
            <person name="Umezawa K."/>
            <person name="Ohm R.A."/>
            <person name="Grigoriev I.V."/>
            <person name="Nagy L.G."/>
            <person name="Gibbons J."/>
            <person name="Hibbett D."/>
        </authorList>
    </citation>
    <scope>NUCLEOTIDE SEQUENCE [LARGE SCALE GENOMIC DNA]</scope>
    <source>
        <strain evidence="2">ALCF2SS1-6</strain>
    </source>
</reference>
<feature type="compositionally biased region" description="Basic and acidic residues" evidence="1">
    <location>
        <begin position="507"/>
        <end position="517"/>
    </location>
</feature>
<dbReference type="STRING" id="1328759.A0A5C2RV60"/>
<proteinExistence type="predicted"/>
<name>A0A5C2RV60_9APHY</name>
<keyword evidence="3" id="KW-1185">Reference proteome</keyword>
<feature type="compositionally biased region" description="Low complexity" evidence="1">
    <location>
        <begin position="546"/>
        <end position="562"/>
    </location>
</feature>
<feature type="compositionally biased region" description="Acidic residues" evidence="1">
    <location>
        <begin position="379"/>
        <end position="392"/>
    </location>
</feature>
<dbReference type="AlphaFoldDB" id="A0A5C2RV60"/>
<dbReference type="OrthoDB" id="2757640at2759"/>
<feature type="compositionally biased region" description="Polar residues" evidence="1">
    <location>
        <begin position="38"/>
        <end position="68"/>
    </location>
</feature>
<dbReference type="EMBL" id="ML122310">
    <property type="protein sequence ID" value="RPD54106.1"/>
    <property type="molecule type" value="Genomic_DNA"/>
</dbReference>
<feature type="region of interest" description="Disordered" evidence="1">
    <location>
        <begin position="438"/>
        <end position="462"/>
    </location>
</feature>
<feature type="compositionally biased region" description="Low complexity" evidence="1">
    <location>
        <begin position="10"/>
        <end position="26"/>
    </location>
</feature>
<organism evidence="2 3">
    <name type="scientific">Lentinus tigrinus ALCF2SS1-6</name>
    <dbReference type="NCBI Taxonomy" id="1328759"/>
    <lineage>
        <taxon>Eukaryota</taxon>
        <taxon>Fungi</taxon>
        <taxon>Dikarya</taxon>
        <taxon>Basidiomycota</taxon>
        <taxon>Agaricomycotina</taxon>
        <taxon>Agaricomycetes</taxon>
        <taxon>Polyporales</taxon>
        <taxon>Polyporaceae</taxon>
        <taxon>Lentinus</taxon>
    </lineage>
</organism>
<sequence length="646" mass="70311">MNFASDYSRESSSVPSASSSSSHLGSPLVIRSDDPSRSLPQNNSLGLNFPSSNAGSYTGTPNPNIDTISSVQPSRQASAHSQQDINHIFNASPVNPFFAMSNAMNVPVTMTPAYIEINLKIQRLEQEMAVIRQGLANVSAEVATARRTSTSSVFEELEDVVLKTVKPTSSLLPQEAPGFDCDRDHRDFPACRFFEDGSIEAYKKSKQGTTEVGQVIGKRGWPKKGEDNRATYEWLENPDGTPATERDYTLARTWGCEFILTCQSLGITLPPSWRNVDMRIKTTCYKGLQRHLPIFQLEYNNNKCKTLMNSLYYEMIGRNQNKEASNTSVPRKRMKLENAKYKIAPDDNLAINIKPAPFLALEPGPPPRNIETQPATDTFVDDPDGDLEDDPEADLKDDPEAEVSDSATASDTSDEGPRVPTAANIACPASPTAVLVPLPDPAAPSKPAVPFPKSTAAKDKAPTVKLAARLMDNSMRLLDSEPQPDLSVPMLPPPPVKVPRARKARAKKEALVTDRGESTTTTVSAPLGGVVPPATSPFADVPSPLPLSGPSAALSTPSTSTSVKLADPVKNVTSSSKSRKLPPRTITQWPPSEDIKGARWAYARAWYLQNNGTQDAFDQHYAKLSTSEKAKVRRDYKGKSKDTSED</sequence>
<protein>
    <submittedName>
        <fullName evidence="2">Uncharacterized protein</fullName>
    </submittedName>
</protein>
<evidence type="ECO:0000256" key="1">
    <source>
        <dbReference type="SAM" id="MobiDB-lite"/>
    </source>
</evidence>
<accession>A0A5C2RV60</accession>
<feature type="region of interest" description="Disordered" evidence="1">
    <location>
        <begin position="479"/>
        <end position="591"/>
    </location>
</feature>
<feature type="region of interest" description="Disordered" evidence="1">
    <location>
        <begin position="1"/>
        <end position="68"/>
    </location>
</feature>
<feature type="region of interest" description="Disordered" evidence="1">
    <location>
        <begin position="357"/>
        <end position="424"/>
    </location>
</feature>
<gene>
    <name evidence="2" type="ORF">L227DRAFT_616436</name>
</gene>
<evidence type="ECO:0000313" key="3">
    <source>
        <dbReference type="Proteomes" id="UP000313359"/>
    </source>
</evidence>